<organism evidence="2 3">
    <name type="scientific">Symbiodinium microadriaticum</name>
    <name type="common">Dinoflagellate</name>
    <name type="synonym">Zooxanthella microadriatica</name>
    <dbReference type="NCBI Taxonomy" id="2951"/>
    <lineage>
        <taxon>Eukaryota</taxon>
        <taxon>Sar</taxon>
        <taxon>Alveolata</taxon>
        <taxon>Dinophyceae</taxon>
        <taxon>Suessiales</taxon>
        <taxon>Symbiodiniaceae</taxon>
        <taxon>Symbiodinium</taxon>
    </lineage>
</organism>
<dbReference type="GO" id="GO:0016874">
    <property type="term" value="F:ligase activity"/>
    <property type="evidence" value="ECO:0007669"/>
    <property type="project" value="UniProtKB-KW"/>
</dbReference>
<dbReference type="InterPro" id="IPR021122">
    <property type="entry name" value="RNA_ligase_dom_REL/Rnl2"/>
</dbReference>
<dbReference type="AlphaFoldDB" id="A0A1Q9D8M9"/>
<dbReference type="EMBL" id="LSRX01000663">
    <property type="protein sequence ID" value="OLP91488.1"/>
    <property type="molecule type" value="Genomic_DNA"/>
</dbReference>
<protein>
    <submittedName>
        <fullName evidence="2">RNA-editing ligase 2, mitochondrial</fullName>
    </submittedName>
</protein>
<keyword evidence="3" id="KW-1185">Reference proteome</keyword>
<evidence type="ECO:0000313" key="3">
    <source>
        <dbReference type="Proteomes" id="UP000186817"/>
    </source>
</evidence>
<dbReference type="Gene3D" id="3.30.1490.70">
    <property type="match status" value="1"/>
</dbReference>
<dbReference type="SUPFAM" id="SSF56091">
    <property type="entry name" value="DNA ligase/mRNA capping enzyme, catalytic domain"/>
    <property type="match status" value="1"/>
</dbReference>
<evidence type="ECO:0000313" key="2">
    <source>
        <dbReference type="EMBL" id="OLP91488.1"/>
    </source>
</evidence>
<dbReference type="Proteomes" id="UP000186817">
    <property type="component" value="Unassembled WGS sequence"/>
</dbReference>
<feature type="domain" description="RNA ligase" evidence="1">
    <location>
        <begin position="75"/>
        <end position="271"/>
    </location>
</feature>
<evidence type="ECO:0000259" key="1">
    <source>
        <dbReference type="Pfam" id="PF09414"/>
    </source>
</evidence>
<proteinExistence type="predicted"/>
<dbReference type="Pfam" id="PF09414">
    <property type="entry name" value="RNA_ligase"/>
    <property type="match status" value="1"/>
</dbReference>
<accession>A0A1Q9D8M9</accession>
<gene>
    <name evidence="2" type="primary">REL2</name>
    <name evidence="2" type="ORF">AK812_SmicGene26805</name>
</gene>
<dbReference type="OMA" id="FGVSRIW"/>
<keyword evidence="2" id="KW-0436">Ligase</keyword>
<reference evidence="2 3" key="1">
    <citation type="submission" date="2016-02" db="EMBL/GenBank/DDBJ databases">
        <title>Genome analysis of coral dinoflagellate symbionts highlights evolutionary adaptations to a symbiotic lifestyle.</title>
        <authorList>
            <person name="Aranda M."/>
            <person name="Li Y."/>
            <person name="Liew Y.J."/>
            <person name="Baumgarten S."/>
            <person name="Simakov O."/>
            <person name="Wilson M."/>
            <person name="Piel J."/>
            <person name="Ashoor H."/>
            <person name="Bougouffa S."/>
            <person name="Bajic V.B."/>
            <person name="Ryu T."/>
            <person name="Ravasi T."/>
            <person name="Bayer T."/>
            <person name="Micklem G."/>
            <person name="Kim H."/>
            <person name="Bhak J."/>
            <person name="Lajeunesse T.C."/>
            <person name="Voolstra C.R."/>
        </authorList>
    </citation>
    <scope>NUCLEOTIDE SEQUENCE [LARGE SCALE GENOMIC DNA]</scope>
    <source>
        <strain evidence="2 3">CCMP2467</strain>
    </source>
</reference>
<sequence length="335" mass="36581">MSLHNLYPGPNSASKASLHTSWFSPKFDMAEKSIEAWTNLATKTLDAAVKRNMSGFAGYGKIPLGSCRASDSGGDWCVTEKIHGANFSVHIERSGALHCAKRTAFLKEHEDFFGHYRMLSRYRAQFLGLARDVFENIETSSVALFGELCGGKYPHTGVPEEPHMRPVQTGVWYSPVVEFVLFDIRLSRVGGRCFMAFKTVAVLAEKHKLPSVPVLLVGPRGDCANFNPRFASQVFAAFGLPAIAGNFAEGIVAKPWDRETAGEDRPILKVKTQEFCEGEGCPPAAGDPAMRDYLLAQVNDNRLDSAASKVGSLELADNWEARRPHLVCASATAAL</sequence>
<comment type="caution">
    <text evidence="2">The sequence shown here is derived from an EMBL/GenBank/DDBJ whole genome shotgun (WGS) entry which is preliminary data.</text>
</comment>
<dbReference type="Gene3D" id="3.30.470.30">
    <property type="entry name" value="DNA ligase/mRNA capping enzyme"/>
    <property type="match status" value="1"/>
</dbReference>
<dbReference type="OrthoDB" id="411510at2759"/>
<name>A0A1Q9D8M9_SYMMI</name>